<evidence type="ECO:0000313" key="2">
    <source>
        <dbReference type="EMBL" id="PKB94224.1"/>
    </source>
</evidence>
<dbReference type="AlphaFoldDB" id="A0A2N0NI38"/>
<dbReference type="EMBL" id="LLXJ01006436">
    <property type="protein sequence ID" value="PKB94224.1"/>
    <property type="molecule type" value="Genomic_DNA"/>
</dbReference>
<protein>
    <submittedName>
        <fullName evidence="2">Uncharacterized protein</fullName>
    </submittedName>
</protein>
<organism evidence="2 3">
    <name type="scientific">Rhizophagus irregularis</name>
    <dbReference type="NCBI Taxonomy" id="588596"/>
    <lineage>
        <taxon>Eukaryota</taxon>
        <taxon>Fungi</taxon>
        <taxon>Fungi incertae sedis</taxon>
        <taxon>Mucoromycota</taxon>
        <taxon>Glomeromycotina</taxon>
        <taxon>Glomeromycetes</taxon>
        <taxon>Glomerales</taxon>
        <taxon>Glomeraceae</taxon>
        <taxon>Rhizophagus</taxon>
    </lineage>
</organism>
<reference evidence="2 3" key="1">
    <citation type="submission" date="2016-04" db="EMBL/GenBank/DDBJ databases">
        <title>Genome analyses suggest a sexual origin of heterokaryosis in a supposedly ancient asexual fungus.</title>
        <authorList>
            <person name="Ropars J."/>
            <person name="Sedzielewska K."/>
            <person name="Noel J."/>
            <person name="Charron P."/>
            <person name="Farinelli L."/>
            <person name="Marton T."/>
            <person name="Kruger M."/>
            <person name="Pelin A."/>
            <person name="Brachmann A."/>
            <person name="Corradi N."/>
        </authorList>
    </citation>
    <scope>NUCLEOTIDE SEQUENCE [LARGE SCALE GENOMIC DNA]</scope>
    <source>
        <strain evidence="2 3">A5</strain>
    </source>
</reference>
<feature type="non-terminal residue" evidence="2">
    <location>
        <position position="72"/>
    </location>
</feature>
<comment type="caution">
    <text evidence="2">The sequence shown here is derived from an EMBL/GenBank/DDBJ whole genome shotgun (WGS) entry which is preliminary data.</text>
</comment>
<evidence type="ECO:0000313" key="3">
    <source>
        <dbReference type="Proteomes" id="UP000232722"/>
    </source>
</evidence>
<feature type="region of interest" description="Disordered" evidence="1">
    <location>
        <begin position="1"/>
        <end position="32"/>
    </location>
</feature>
<sequence>MEGKIERENRERRWQHDREKTMATNREREAEQDLDIRKKQIRDREIMARKLAEWDDDIEADRSQKEYYITKT</sequence>
<proteinExistence type="predicted"/>
<dbReference type="Proteomes" id="UP000232722">
    <property type="component" value="Unassembled WGS sequence"/>
</dbReference>
<gene>
    <name evidence="2" type="ORF">RhiirA5_368257</name>
</gene>
<dbReference type="VEuPathDB" id="FungiDB:RhiirA1_542581"/>
<evidence type="ECO:0000256" key="1">
    <source>
        <dbReference type="SAM" id="MobiDB-lite"/>
    </source>
</evidence>
<reference evidence="2 3" key="2">
    <citation type="submission" date="2017-09" db="EMBL/GenBank/DDBJ databases">
        <title>Extensive intraspecific genome diversity in a model arbuscular mycorrhizal fungus.</title>
        <authorList>
            <person name="Chen E.C."/>
            <person name="Morin E."/>
            <person name="Beaudet D."/>
            <person name="Noel J."/>
            <person name="Ndikumana S."/>
            <person name="Charron P."/>
            <person name="St-Onge C."/>
            <person name="Giorgi J."/>
            <person name="Grigoriev I.V."/>
            <person name="Roux C."/>
            <person name="Martin F.M."/>
            <person name="Corradi N."/>
        </authorList>
    </citation>
    <scope>NUCLEOTIDE SEQUENCE [LARGE SCALE GENOMIC DNA]</scope>
    <source>
        <strain evidence="2 3">A5</strain>
    </source>
</reference>
<accession>A0A2N0NI38</accession>
<name>A0A2N0NI38_9GLOM</name>